<dbReference type="AlphaFoldDB" id="A0A9D1VMX9"/>
<accession>A0A9D1VMX9</accession>
<gene>
    <name evidence="1" type="ORF">H9738_10420</name>
</gene>
<reference evidence="1" key="2">
    <citation type="submission" date="2021-04" db="EMBL/GenBank/DDBJ databases">
        <authorList>
            <person name="Gilroy R."/>
        </authorList>
    </citation>
    <scope>NUCLEOTIDE SEQUENCE</scope>
    <source>
        <strain evidence="1">ChiHjej12B11-1927</strain>
    </source>
</reference>
<name>A0A9D1VMX9_9FIRM</name>
<proteinExistence type="predicted"/>
<evidence type="ECO:0000313" key="2">
    <source>
        <dbReference type="Proteomes" id="UP000824230"/>
    </source>
</evidence>
<dbReference type="Proteomes" id="UP000824230">
    <property type="component" value="Unassembled WGS sequence"/>
</dbReference>
<sequence>MERRELVSTGVYTEKQAALNMERCAEFMARMIQKYGAEILKELDEEKTQGSAEKTS</sequence>
<reference evidence="1" key="1">
    <citation type="journal article" date="2021" name="PeerJ">
        <title>Extensive microbial diversity within the chicken gut microbiome revealed by metagenomics and culture.</title>
        <authorList>
            <person name="Gilroy R."/>
            <person name="Ravi A."/>
            <person name="Getino M."/>
            <person name="Pursley I."/>
            <person name="Horton D.L."/>
            <person name="Alikhan N.F."/>
            <person name="Baker D."/>
            <person name="Gharbi K."/>
            <person name="Hall N."/>
            <person name="Watson M."/>
            <person name="Adriaenssens E.M."/>
            <person name="Foster-Nyarko E."/>
            <person name="Jarju S."/>
            <person name="Secka A."/>
            <person name="Antonio M."/>
            <person name="Oren A."/>
            <person name="Chaudhuri R.R."/>
            <person name="La Ragione R."/>
            <person name="Hildebrand F."/>
            <person name="Pallen M.J."/>
        </authorList>
    </citation>
    <scope>NUCLEOTIDE SEQUENCE</scope>
    <source>
        <strain evidence="1">ChiHjej12B11-1927</strain>
    </source>
</reference>
<evidence type="ECO:0000313" key="1">
    <source>
        <dbReference type="EMBL" id="HIX38265.1"/>
    </source>
</evidence>
<protein>
    <submittedName>
        <fullName evidence="1">Uncharacterized protein</fullName>
    </submittedName>
</protein>
<organism evidence="1 2">
    <name type="scientific">Candidatus Blautia pullistercoris</name>
    <dbReference type="NCBI Taxonomy" id="2838499"/>
    <lineage>
        <taxon>Bacteria</taxon>
        <taxon>Bacillati</taxon>
        <taxon>Bacillota</taxon>
        <taxon>Clostridia</taxon>
        <taxon>Lachnospirales</taxon>
        <taxon>Lachnospiraceae</taxon>
        <taxon>Blautia</taxon>
    </lineage>
</organism>
<dbReference type="EMBL" id="DXFG01000224">
    <property type="protein sequence ID" value="HIX38265.1"/>
    <property type="molecule type" value="Genomic_DNA"/>
</dbReference>
<comment type="caution">
    <text evidence="1">The sequence shown here is derived from an EMBL/GenBank/DDBJ whole genome shotgun (WGS) entry which is preliminary data.</text>
</comment>